<dbReference type="InterPro" id="IPR023393">
    <property type="entry name" value="START-like_dom_sf"/>
</dbReference>
<dbReference type="GO" id="GO:0005739">
    <property type="term" value="C:mitochondrion"/>
    <property type="evidence" value="ECO:0007669"/>
    <property type="project" value="TreeGrafter"/>
</dbReference>
<keyword evidence="6" id="KW-1185">Reference proteome</keyword>
<evidence type="ECO:0000256" key="2">
    <source>
        <dbReference type="ARBA" id="ARBA00011814"/>
    </source>
</evidence>
<dbReference type="OrthoDB" id="292693at2759"/>
<evidence type="ECO:0000259" key="4">
    <source>
        <dbReference type="Pfam" id="PF03364"/>
    </source>
</evidence>
<comment type="function">
    <text evidence="3">Required for the function of coenzyme Q in the respiratory chain. May serve as a chaperone or may be involved in the transport of Q6 from its site of synthesis to the catalytic sites of the respiratory complexes.</text>
</comment>
<evidence type="ECO:0000313" key="6">
    <source>
        <dbReference type="Proteomes" id="UP000663760"/>
    </source>
</evidence>
<evidence type="ECO:0000256" key="1">
    <source>
        <dbReference type="ARBA" id="ARBA00006885"/>
    </source>
</evidence>
<dbReference type="Gene3D" id="3.30.530.20">
    <property type="match status" value="1"/>
</dbReference>
<evidence type="ECO:0000313" key="5">
    <source>
        <dbReference type="EMBL" id="CAA7403967.1"/>
    </source>
</evidence>
<dbReference type="SUPFAM" id="SSF55961">
    <property type="entry name" value="Bet v1-like"/>
    <property type="match status" value="1"/>
</dbReference>
<name>A0A7I8L1P7_SPIIN</name>
<feature type="domain" description="Coenzyme Q-binding protein COQ10 START" evidence="4">
    <location>
        <begin position="110"/>
        <end position="237"/>
    </location>
</feature>
<comment type="similarity">
    <text evidence="1">Belongs to the COQ10 family.</text>
</comment>
<sequence length="260" mass="29090">MQTLFSASKATGRLLSSRRHAVNLKNGLESLRSCGEGGCTRIGNFAHARCLSRGARVGPPTIGEPVSVDAEVNQTPGYLRNSGQIRQFLGCGDGEEGNVLSKTYEERRVIGYSPEQLFAVVEAVDLYEDFVPWCQRSKVLRRNNDGSFDAELEIGFKFMVESYISHIEVKKPKYLKTAVSESGLFEYLINVWEFNPGSVPGTCDLYFLVDFKFQSPFYRQVASMFFKEVVSRLVGSFTDRCRRIYGPGVPVLENTYGQGI</sequence>
<dbReference type="Pfam" id="PF03364">
    <property type="entry name" value="Polyketide_cyc"/>
    <property type="match status" value="1"/>
</dbReference>
<dbReference type="PANTHER" id="PTHR12901:SF10">
    <property type="entry name" value="COENZYME Q-BINDING PROTEIN COQ10, MITOCHONDRIAL"/>
    <property type="match status" value="1"/>
</dbReference>
<protein>
    <recommendedName>
        <fullName evidence="4">Coenzyme Q-binding protein COQ10 START domain-containing protein</fullName>
    </recommendedName>
</protein>
<dbReference type="InterPro" id="IPR044996">
    <property type="entry name" value="COQ10-like"/>
</dbReference>
<accession>A0A7I8L1P7</accession>
<dbReference type="InterPro" id="IPR005031">
    <property type="entry name" value="COQ10_START"/>
</dbReference>
<proteinExistence type="inferred from homology"/>
<dbReference type="Proteomes" id="UP000663760">
    <property type="component" value="Chromosome 10"/>
</dbReference>
<dbReference type="CDD" id="cd07813">
    <property type="entry name" value="COQ10p_like"/>
    <property type="match status" value="1"/>
</dbReference>
<dbReference type="EMBL" id="LR746273">
    <property type="protein sequence ID" value="CAA7403967.1"/>
    <property type="molecule type" value="Genomic_DNA"/>
</dbReference>
<dbReference type="PANTHER" id="PTHR12901">
    <property type="entry name" value="SPERM PROTEIN HOMOLOG"/>
    <property type="match status" value="1"/>
</dbReference>
<dbReference type="GO" id="GO:0048039">
    <property type="term" value="F:ubiquinone binding"/>
    <property type="evidence" value="ECO:0007669"/>
    <property type="project" value="InterPro"/>
</dbReference>
<dbReference type="AlphaFoldDB" id="A0A7I8L1P7"/>
<organism evidence="5 6">
    <name type="scientific">Spirodela intermedia</name>
    <name type="common">Intermediate duckweed</name>
    <dbReference type="NCBI Taxonomy" id="51605"/>
    <lineage>
        <taxon>Eukaryota</taxon>
        <taxon>Viridiplantae</taxon>
        <taxon>Streptophyta</taxon>
        <taxon>Embryophyta</taxon>
        <taxon>Tracheophyta</taxon>
        <taxon>Spermatophyta</taxon>
        <taxon>Magnoliopsida</taxon>
        <taxon>Liliopsida</taxon>
        <taxon>Araceae</taxon>
        <taxon>Lemnoideae</taxon>
        <taxon>Spirodela</taxon>
    </lineage>
</organism>
<dbReference type="GO" id="GO:0045333">
    <property type="term" value="P:cellular respiration"/>
    <property type="evidence" value="ECO:0007669"/>
    <property type="project" value="InterPro"/>
</dbReference>
<comment type="subunit">
    <text evidence="2">Interacts with coenzyme Q.</text>
</comment>
<gene>
    <name evidence="5" type="ORF">SI8410_10014645</name>
</gene>
<reference evidence="5" key="1">
    <citation type="submission" date="2020-02" db="EMBL/GenBank/DDBJ databases">
        <authorList>
            <person name="Scholz U."/>
            <person name="Mascher M."/>
            <person name="Fiebig A."/>
        </authorList>
    </citation>
    <scope>NUCLEOTIDE SEQUENCE</scope>
</reference>
<evidence type="ECO:0000256" key="3">
    <source>
        <dbReference type="ARBA" id="ARBA00024947"/>
    </source>
</evidence>